<evidence type="ECO:0000313" key="3">
    <source>
        <dbReference type="Proteomes" id="UP000277890"/>
    </source>
</evidence>
<accession>A0A428GW96</accession>
<proteinExistence type="predicted"/>
<keyword evidence="1" id="KW-0732">Signal</keyword>
<dbReference type="RefSeq" id="WP_125371197.1">
    <property type="nucleotide sequence ID" value="NZ_RJPO01000003.1"/>
</dbReference>
<evidence type="ECO:0008006" key="4">
    <source>
        <dbReference type="Google" id="ProtNLM"/>
    </source>
</evidence>
<feature type="signal peptide" evidence="1">
    <location>
        <begin position="1"/>
        <end position="24"/>
    </location>
</feature>
<comment type="caution">
    <text evidence="2">The sequence shown here is derived from an EMBL/GenBank/DDBJ whole genome shotgun (WGS) entry which is preliminary data.</text>
</comment>
<evidence type="ECO:0000313" key="2">
    <source>
        <dbReference type="EMBL" id="RSJ87915.1"/>
    </source>
</evidence>
<reference evidence="2 3" key="1">
    <citation type="submission" date="2018-11" db="EMBL/GenBank/DDBJ databases">
        <title>Species Designations Belie Phenotypic and Genotypic Heterogeneity in Oral Streptococci.</title>
        <authorList>
            <person name="Velsko I."/>
        </authorList>
    </citation>
    <scope>NUCLEOTIDE SEQUENCE [LARGE SCALE GENOMIC DNA]</scope>
    <source>
        <strain evidence="2 3">A54</strain>
    </source>
</reference>
<sequence>MDKRKNFIKLLFIGVILFSLGACASTSKTKSEVNYEDLIGVYVYEKKGYTDDSYEDNEEELTLRYVLQIKERNQGTIDIHFVTENGSRRKSIYGQRVTIDLKKGTIEDNSGNETTFKVSTNTILLEDITHTFGTIKLKKVK</sequence>
<evidence type="ECO:0000256" key="1">
    <source>
        <dbReference type="SAM" id="SignalP"/>
    </source>
</evidence>
<dbReference type="PROSITE" id="PS51257">
    <property type="entry name" value="PROKAR_LIPOPROTEIN"/>
    <property type="match status" value="1"/>
</dbReference>
<gene>
    <name evidence="2" type="ORF">D8794_00805</name>
</gene>
<organism evidence="2 3">
    <name type="scientific">Streptococcus cristatus</name>
    <dbReference type="NCBI Taxonomy" id="45634"/>
    <lineage>
        <taxon>Bacteria</taxon>
        <taxon>Bacillati</taxon>
        <taxon>Bacillota</taxon>
        <taxon>Bacilli</taxon>
        <taxon>Lactobacillales</taxon>
        <taxon>Streptococcaceae</taxon>
        <taxon>Streptococcus</taxon>
    </lineage>
</organism>
<dbReference type="AlphaFoldDB" id="A0A428GW96"/>
<dbReference type="EMBL" id="RJPQ01000001">
    <property type="protein sequence ID" value="RSJ87915.1"/>
    <property type="molecule type" value="Genomic_DNA"/>
</dbReference>
<dbReference type="Proteomes" id="UP000277890">
    <property type="component" value="Unassembled WGS sequence"/>
</dbReference>
<protein>
    <recommendedName>
        <fullName evidence="4">Lipoprotein</fullName>
    </recommendedName>
</protein>
<feature type="chain" id="PRO_5019534480" description="Lipoprotein" evidence="1">
    <location>
        <begin position="25"/>
        <end position="141"/>
    </location>
</feature>
<name>A0A428GW96_STRCR</name>